<name>A0A7W5UI16_9BACT</name>
<keyword evidence="1" id="KW-0092">Biotin</keyword>
<dbReference type="Pfam" id="PF00364">
    <property type="entry name" value="Biotin_lipoyl"/>
    <property type="match status" value="1"/>
</dbReference>
<protein>
    <submittedName>
        <fullName evidence="4">Biotin carboxyl carrier protein</fullName>
    </submittedName>
</protein>
<evidence type="ECO:0000256" key="1">
    <source>
        <dbReference type="ARBA" id="ARBA00023267"/>
    </source>
</evidence>
<dbReference type="InterPro" id="IPR050709">
    <property type="entry name" value="Biotin_Carboxyl_Carrier/Decarb"/>
</dbReference>
<proteinExistence type="predicted"/>
<dbReference type="EMBL" id="JACICA010000001">
    <property type="protein sequence ID" value="MBB3701706.1"/>
    <property type="molecule type" value="Genomic_DNA"/>
</dbReference>
<dbReference type="Proteomes" id="UP000541425">
    <property type="component" value="Unassembled WGS sequence"/>
</dbReference>
<dbReference type="Gene3D" id="2.40.50.100">
    <property type="match status" value="1"/>
</dbReference>
<dbReference type="PANTHER" id="PTHR45266">
    <property type="entry name" value="OXALOACETATE DECARBOXYLASE ALPHA CHAIN"/>
    <property type="match status" value="1"/>
</dbReference>
<dbReference type="PANTHER" id="PTHR45266:SF3">
    <property type="entry name" value="OXALOACETATE DECARBOXYLASE ALPHA CHAIN"/>
    <property type="match status" value="1"/>
</dbReference>
<dbReference type="FunFam" id="2.40.50.100:FF:000003">
    <property type="entry name" value="Acetyl-CoA carboxylase biotin carboxyl carrier protein"/>
    <property type="match status" value="1"/>
</dbReference>
<dbReference type="PROSITE" id="PS50968">
    <property type="entry name" value="BIOTINYL_LIPOYL"/>
    <property type="match status" value="1"/>
</dbReference>
<feature type="domain" description="Lipoyl-binding" evidence="3">
    <location>
        <begin position="78"/>
        <end position="151"/>
    </location>
</feature>
<dbReference type="CDD" id="cd06850">
    <property type="entry name" value="biotinyl_domain"/>
    <property type="match status" value="1"/>
</dbReference>
<feature type="compositionally biased region" description="Low complexity" evidence="2">
    <location>
        <begin position="52"/>
        <end position="84"/>
    </location>
</feature>
<accession>A0A7W5UI16</accession>
<dbReference type="SUPFAM" id="SSF51230">
    <property type="entry name" value="Single hybrid motif"/>
    <property type="match status" value="1"/>
</dbReference>
<gene>
    <name evidence="4" type="ORF">FHS60_000148</name>
</gene>
<evidence type="ECO:0000313" key="4">
    <source>
        <dbReference type="EMBL" id="MBB3701706.1"/>
    </source>
</evidence>
<evidence type="ECO:0000259" key="3">
    <source>
        <dbReference type="PROSITE" id="PS50968"/>
    </source>
</evidence>
<dbReference type="RefSeq" id="WP_183693642.1">
    <property type="nucleotide sequence ID" value="NZ_JACICA010000001.1"/>
</dbReference>
<comment type="caution">
    <text evidence="4">The sequence shown here is derived from an EMBL/GenBank/DDBJ whole genome shotgun (WGS) entry which is preliminary data.</text>
</comment>
<reference evidence="4 5" key="1">
    <citation type="submission" date="2020-08" db="EMBL/GenBank/DDBJ databases">
        <title>Genomic Encyclopedia of Type Strains, Phase IV (KMG-IV): sequencing the most valuable type-strain genomes for metagenomic binning, comparative biology and taxonomic classification.</title>
        <authorList>
            <person name="Goeker M."/>
        </authorList>
    </citation>
    <scope>NUCLEOTIDE SEQUENCE [LARGE SCALE GENOMIC DNA]</scope>
    <source>
        <strain evidence="4 5">DSM 22548</strain>
    </source>
</reference>
<evidence type="ECO:0000313" key="5">
    <source>
        <dbReference type="Proteomes" id="UP000541425"/>
    </source>
</evidence>
<dbReference type="PROSITE" id="PS00188">
    <property type="entry name" value="BIOTIN"/>
    <property type="match status" value="1"/>
</dbReference>
<feature type="region of interest" description="Disordered" evidence="2">
    <location>
        <begin position="52"/>
        <end position="85"/>
    </location>
</feature>
<dbReference type="InterPro" id="IPR001882">
    <property type="entry name" value="Biotin_BS"/>
</dbReference>
<organism evidence="4 5">
    <name type="scientific">Alloprevotella rava</name>
    <dbReference type="NCBI Taxonomy" id="671218"/>
    <lineage>
        <taxon>Bacteria</taxon>
        <taxon>Pseudomonadati</taxon>
        <taxon>Bacteroidota</taxon>
        <taxon>Bacteroidia</taxon>
        <taxon>Bacteroidales</taxon>
        <taxon>Prevotellaceae</taxon>
        <taxon>Alloprevotella</taxon>
    </lineage>
</organism>
<dbReference type="AlphaFoldDB" id="A0A7W5UI16"/>
<dbReference type="InterPro" id="IPR000089">
    <property type="entry name" value="Biotin_lipoyl"/>
</dbReference>
<evidence type="ECO:0000256" key="2">
    <source>
        <dbReference type="SAM" id="MobiDB-lite"/>
    </source>
</evidence>
<sequence length="151" mass="15311">MKQYKYKVNGAQYDVTINEIQGQLAKVVVNGIPFDVEMQNSQLAEDNLPDVTTTAAPSAAPAAPVAAAPATTEAAPSGAGEGTPVKAPLPGVVTKINVSVGQQVKKGENVLVLEAMKMENNIAAEADGTVSGIAVKAGDSVLEGAVLLTIA</sequence>
<dbReference type="InterPro" id="IPR011053">
    <property type="entry name" value="Single_hybrid_motif"/>
</dbReference>